<dbReference type="GO" id="GO:0001731">
    <property type="term" value="P:formation of translation preinitiation complex"/>
    <property type="evidence" value="ECO:0007669"/>
    <property type="project" value="InterPro"/>
</dbReference>
<dbReference type="Proteomes" id="UP000748531">
    <property type="component" value="Unassembled WGS sequence"/>
</dbReference>
<sequence length="80" mass="8979">TRVANLPLFTIDSDAFAKRLQLTLACSAGRVDEPQYANMDVIQAQGSHEVAVSKILTETYAIPKRYIKGYVEEKPPKKRK</sequence>
<evidence type="ECO:0000313" key="2">
    <source>
        <dbReference type="EMBL" id="KAF5398413.1"/>
    </source>
</evidence>
<dbReference type="InterPro" id="IPR001950">
    <property type="entry name" value="SUI1"/>
</dbReference>
<dbReference type="PANTHER" id="PTHR12217">
    <property type="entry name" value="EUKARYOTIC TRANSLATION INITIATION FACTOR 2D"/>
    <property type="match status" value="1"/>
</dbReference>
<accession>A0A8J4T4E7</accession>
<organism evidence="2 3">
    <name type="scientific">Paragonimus heterotremus</name>
    <dbReference type="NCBI Taxonomy" id="100268"/>
    <lineage>
        <taxon>Eukaryota</taxon>
        <taxon>Metazoa</taxon>
        <taxon>Spiralia</taxon>
        <taxon>Lophotrochozoa</taxon>
        <taxon>Platyhelminthes</taxon>
        <taxon>Trematoda</taxon>
        <taxon>Digenea</taxon>
        <taxon>Plagiorchiida</taxon>
        <taxon>Troglotremata</taxon>
        <taxon>Troglotrematidae</taxon>
        <taxon>Paragonimus</taxon>
    </lineage>
</organism>
<proteinExistence type="predicted"/>
<feature type="non-terminal residue" evidence="2">
    <location>
        <position position="1"/>
    </location>
</feature>
<gene>
    <name evidence="2" type="ORF">PHET_08118</name>
</gene>
<dbReference type="PROSITE" id="PS50296">
    <property type="entry name" value="SUI1"/>
    <property type="match status" value="1"/>
</dbReference>
<dbReference type="GO" id="GO:0003743">
    <property type="term" value="F:translation initiation factor activity"/>
    <property type="evidence" value="ECO:0007669"/>
    <property type="project" value="InterPro"/>
</dbReference>
<reference evidence="2" key="1">
    <citation type="submission" date="2019-05" db="EMBL/GenBank/DDBJ databases">
        <title>Annotation for the trematode Paragonimus heterotremus.</title>
        <authorList>
            <person name="Choi Y.-J."/>
        </authorList>
    </citation>
    <scope>NUCLEOTIDE SEQUENCE</scope>
    <source>
        <strain evidence="2">LC</strain>
    </source>
</reference>
<dbReference type="EMBL" id="LUCH01005029">
    <property type="protein sequence ID" value="KAF5398413.1"/>
    <property type="molecule type" value="Genomic_DNA"/>
</dbReference>
<evidence type="ECO:0000313" key="3">
    <source>
        <dbReference type="Proteomes" id="UP000748531"/>
    </source>
</evidence>
<protein>
    <recommendedName>
        <fullName evidence="1">SUI1 domain-containing protein</fullName>
    </recommendedName>
</protein>
<dbReference type="InterPro" id="IPR036877">
    <property type="entry name" value="SUI1_dom_sf"/>
</dbReference>
<name>A0A8J4T4E7_9TREM</name>
<dbReference type="InterPro" id="IPR039757">
    <property type="entry name" value="EIF2D"/>
</dbReference>
<dbReference type="OrthoDB" id="199771at2759"/>
<feature type="domain" description="SUI1" evidence="1">
    <location>
        <begin position="1"/>
        <end position="60"/>
    </location>
</feature>
<dbReference type="AlphaFoldDB" id="A0A8J4T4E7"/>
<dbReference type="SUPFAM" id="SSF55159">
    <property type="entry name" value="eIF1-like"/>
    <property type="match status" value="1"/>
</dbReference>
<dbReference type="Gene3D" id="3.30.780.10">
    <property type="entry name" value="SUI1-like domain"/>
    <property type="match status" value="1"/>
</dbReference>
<dbReference type="Pfam" id="PF01253">
    <property type="entry name" value="SUI1"/>
    <property type="match status" value="1"/>
</dbReference>
<keyword evidence="3" id="KW-1185">Reference proteome</keyword>
<evidence type="ECO:0000259" key="1">
    <source>
        <dbReference type="PROSITE" id="PS50296"/>
    </source>
</evidence>
<comment type="caution">
    <text evidence="2">The sequence shown here is derived from an EMBL/GenBank/DDBJ whole genome shotgun (WGS) entry which is preliminary data.</text>
</comment>
<dbReference type="PANTHER" id="PTHR12217:SF4">
    <property type="entry name" value="EUKARYOTIC TRANSLATION INITIATION FACTOR 2D"/>
    <property type="match status" value="1"/>
</dbReference>